<comment type="caution">
    <text evidence="4">The sequence shown here is derived from an EMBL/GenBank/DDBJ whole genome shotgun (WGS) entry which is preliminary data.</text>
</comment>
<dbReference type="PANTHER" id="PTHR43798">
    <property type="entry name" value="MONOACYLGLYCEROL LIPASE"/>
    <property type="match status" value="1"/>
</dbReference>
<dbReference type="AlphaFoldDB" id="A0A7W8EHY3"/>
<sequence>MPFPLPSGLDTASKAPHTPEPGAPPWCPAVPGRRVECGTEPRPLVAGRPDLGVVEVAYALVRRENEAAPAKNTVMVNPGGPGGAPIDLAGWFSMLLGSLGPDHDLLLIDPRGTGHSGPVACGTDGFLWAGRAEQRRIVDRCGATLGPRAAGYTSAATADDFNAVRGKLGLGKVVLYGISYGTYLMPIYAERHPGTVRSIILSGAYPVTFDPFGGPSARAISLSLRRICERSGACDGGAAVRDLRKVAAVLRARPVDLTITVGGRPQTVKLTESVLAQILTFTASGGLGGSPDEVSLIGTMPAHLHRAARGDTGPLITAMTALFQQTADQDIPDMGLTIAVVCNDYTRPWSADAPIGQRWRQFERALQRADPRGFGAFSREGYAYSIPDGGEVCIGWPKEGTARPYALSGRLPDVPTLVVSGDLDNNTAAENSRLSAAQFPRARFLSVPNTGHVAEMDASGCAVGLVSGFIRDERLGDTSCLAKIPPLKVNKPY</sequence>
<dbReference type="Pfam" id="PF08386">
    <property type="entry name" value="Abhydrolase_4"/>
    <property type="match status" value="1"/>
</dbReference>
<feature type="domain" description="AB hydrolase-1" evidence="2">
    <location>
        <begin position="73"/>
        <end position="205"/>
    </location>
</feature>
<dbReference type="Gene3D" id="3.40.50.1820">
    <property type="entry name" value="alpha/beta hydrolase"/>
    <property type="match status" value="1"/>
</dbReference>
<dbReference type="RefSeq" id="WP_184966188.1">
    <property type="nucleotide sequence ID" value="NZ_JACHIN010000007.1"/>
</dbReference>
<keyword evidence="5" id="KW-1185">Reference proteome</keyword>
<feature type="region of interest" description="Disordered" evidence="1">
    <location>
        <begin position="1"/>
        <end position="27"/>
    </location>
</feature>
<accession>A0A7W8EHY3</accession>
<evidence type="ECO:0000259" key="2">
    <source>
        <dbReference type="Pfam" id="PF00561"/>
    </source>
</evidence>
<dbReference type="InterPro" id="IPR029058">
    <property type="entry name" value="AB_hydrolase_fold"/>
</dbReference>
<gene>
    <name evidence="4" type="ORF">HNR40_005565</name>
</gene>
<evidence type="ECO:0000259" key="3">
    <source>
        <dbReference type="Pfam" id="PF08386"/>
    </source>
</evidence>
<evidence type="ECO:0000313" key="5">
    <source>
        <dbReference type="Proteomes" id="UP000568380"/>
    </source>
</evidence>
<dbReference type="InterPro" id="IPR000073">
    <property type="entry name" value="AB_hydrolase_1"/>
</dbReference>
<dbReference type="SUPFAM" id="SSF53474">
    <property type="entry name" value="alpha/beta-Hydrolases"/>
    <property type="match status" value="1"/>
</dbReference>
<feature type="domain" description="Peptidase S33 tripeptidyl aminopeptidase-like C-terminal" evidence="3">
    <location>
        <begin position="392"/>
        <end position="475"/>
    </location>
</feature>
<dbReference type="EMBL" id="JACHIN010000007">
    <property type="protein sequence ID" value="MBB5080079.1"/>
    <property type="molecule type" value="Genomic_DNA"/>
</dbReference>
<protein>
    <submittedName>
        <fullName evidence="4">Pimeloyl-ACP methyl ester carboxylesterase</fullName>
    </submittedName>
</protein>
<dbReference type="Pfam" id="PF00561">
    <property type="entry name" value="Abhydrolase_1"/>
    <property type="match status" value="1"/>
</dbReference>
<dbReference type="InterPro" id="IPR050266">
    <property type="entry name" value="AB_hydrolase_sf"/>
</dbReference>
<name>A0A7W8EHY3_9ACTN</name>
<evidence type="ECO:0000313" key="4">
    <source>
        <dbReference type="EMBL" id="MBB5080079.1"/>
    </source>
</evidence>
<dbReference type="GO" id="GO:0016020">
    <property type="term" value="C:membrane"/>
    <property type="evidence" value="ECO:0007669"/>
    <property type="project" value="TreeGrafter"/>
</dbReference>
<dbReference type="GO" id="GO:0003824">
    <property type="term" value="F:catalytic activity"/>
    <property type="evidence" value="ECO:0007669"/>
    <property type="project" value="UniProtKB-ARBA"/>
</dbReference>
<evidence type="ECO:0000256" key="1">
    <source>
        <dbReference type="SAM" id="MobiDB-lite"/>
    </source>
</evidence>
<dbReference type="Proteomes" id="UP000568380">
    <property type="component" value="Unassembled WGS sequence"/>
</dbReference>
<reference evidence="4 5" key="1">
    <citation type="submission" date="2020-08" db="EMBL/GenBank/DDBJ databases">
        <title>Genomic Encyclopedia of Type Strains, Phase IV (KMG-IV): sequencing the most valuable type-strain genomes for metagenomic binning, comparative biology and taxonomic classification.</title>
        <authorList>
            <person name="Goeker M."/>
        </authorList>
    </citation>
    <scope>NUCLEOTIDE SEQUENCE [LARGE SCALE GENOMIC DNA]</scope>
    <source>
        <strain evidence="4 5">DSM 45385</strain>
    </source>
</reference>
<dbReference type="InterPro" id="IPR013595">
    <property type="entry name" value="Pept_S33_TAP-like_C"/>
</dbReference>
<dbReference type="PANTHER" id="PTHR43798:SF27">
    <property type="entry name" value="HYDROLASE ALPHA_BETA HYDROLASE FOLD FAMILY"/>
    <property type="match status" value="1"/>
</dbReference>
<proteinExistence type="predicted"/>
<feature type="compositionally biased region" description="Pro residues" evidence="1">
    <location>
        <begin position="18"/>
        <end position="27"/>
    </location>
</feature>
<organism evidence="4 5">
    <name type="scientific">Nonomuraea endophytica</name>
    <dbReference type="NCBI Taxonomy" id="714136"/>
    <lineage>
        <taxon>Bacteria</taxon>
        <taxon>Bacillati</taxon>
        <taxon>Actinomycetota</taxon>
        <taxon>Actinomycetes</taxon>
        <taxon>Streptosporangiales</taxon>
        <taxon>Streptosporangiaceae</taxon>
        <taxon>Nonomuraea</taxon>
    </lineage>
</organism>